<protein>
    <submittedName>
        <fullName evidence="2">Uncharacterized protein</fullName>
    </submittedName>
</protein>
<keyword evidence="3" id="KW-1185">Reference proteome</keyword>
<feature type="transmembrane region" description="Helical" evidence="1">
    <location>
        <begin position="14"/>
        <end position="35"/>
    </location>
</feature>
<accession>A0ABZ3BLL3</accession>
<reference evidence="2 3" key="1">
    <citation type="submission" date="2024-04" db="EMBL/GenBank/DDBJ databases">
        <title>Biological Control Activity of Plant Growth Promoting Rhizobacteria Burkholderia pyrrocinia BX1 against Tobacco black shank Introduction Tobacco black shank (TBS) caused by the oomycete Phytophthora. nicotianae (P. nicotianae) has become a destructive soil.</title>
        <authorList>
            <person name="Liu X."/>
            <person name="Shu C."/>
        </authorList>
    </citation>
    <scope>NUCLEOTIDE SEQUENCE [LARGE SCALE GENOMIC DNA]</scope>
    <source>
        <strain evidence="2 3">BX1</strain>
    </source>
</reference>
<name>A0ABZ3BLL3_BURPY</name>
<evidence type="ECO:0000313" key="3">
    <source>
        <dbReference type="Proteomes" id="UP001484179"/>
    </source>
</evidence>
<dbReference type="RefSeq" id="WP_342309911.1">
    <property type="nucleotide sequence ID" value="NZ_CP150850.1"/>
</dbReference>
<evidence type="ECO:0000256" key="1">
    <source>
        <dbReference type="SAM" id="Phobius"/>
    </source>
</evidence>
<dbReference type="EMBL" id="CP150850">
    <property type="protein sequence ID" value="WZW55911.1"/>
    <property type="molecule type" value="Genomic_DNA"/>
</dbReference>
<dbReference type="Proteomes" id="UP001484179">
    <property type="component" value="Chromosome 2"/>
</dbReference>
<keyword evidence="1" id="KW-0472">Membrane</keyword>
<sequence length="186" mass="20943">MFSWSSLEPMLRRINVACAGNLGVVMAVCYGLLAITPVRITRPAPFLFLIGSESEVKQGRLKDELPKFYSTMFSTGSLEKALECLPSCRPFHAEILLAIGFGKFLRRTGFGRGRREHIEEKITLARYRLGGYVDENTLRLIRAEAKESTSLVARKAMFTDMSQYFLVGKSPSFTFDSLVSWVRATE</sequence>
<organism evidence="2 3">
    <name type="scientific">Burkholderia pyrrocinia</name>
    <name type="common">Pseudomonas pyrrocinia</name>
    <dbReference type="NCBI Taxonomy" id="60550"/>
    <lineage>
        <taxon>Bacteria</taxon>
        <taxon>Pseudomonadati</taxon>
        <taxon>Pseudomonadota</taxon>
        <taxon>Betaproteobacteria</taxon>
        <taxon>Burkholderiales</taxon>
        <taxon>Burkholderiaceae</taxon>
        <taxon>Burkholderia</taxon>
        <taxon>Burkholderia cepacia complex</taxon>
    </lineage>
</organism>
<keyword evidence="1" id="KW-1133">Transmembrane helix</keyword>
<keyword evidence="1" id="KW-0812">Transmembrane</keyword>
<gene>
    <name evidence="2" type="ORF">WN985_25485</name>
</gene>
<evidence type="ECO:0000313" key="2">
    <source>
        <dbReference type="EMBL" id="WZW55911.1"/>
    </source>
</evidence>
<proteinExistence type="predicted"/>